<dbReference type="InterPro" id="IPR050452">
    <property type="entry name" value="Metacaspase"/>
</dbReference>
<evidence type="ECO:0000313" key="3">
    <source>
        <dbReference type="EMBL" id="OKH29917.1"/>
    </source>
</evidence>
<dbReference type="InterPro" id="IPR011600">
    <property type="entry name" value="Pept_C14_caspase"/>
</dbReference>
<dbReference type="SUPFAM" id="SSF52129">
    <property type="entry name" value="Caspase-like"/>
    <property type="match status" value="1"/>
</dbReference>
<evidence type="ECO:0000259" key="2">
    <source>
        <dbReference type="Pfam" id="PF24096"/>
    </source>
</evidence>
<sequence>MTRNIYALLVGIDKYPDSVPSLQGCVNDIETIEQYLIERFDKKQGYELLPPKKLLNSEATRQAIIDGFRKHLCKAQSNDIVLFYYSGHGAQEEAPEEFWHLEPDRLDETLVCYDSRLEGSWDLADKELAKLIHEVSANNPHITIILDCCHSGSGTKNPFQETGVRLASIDKRQRPLDSFILKLEELEKLSDSVSSESHPTGWKLPKGRHILLGACQDSQLAKEFNQGGKKRGAFSYFLLDTLQQANGKLTYRDLFSRTKAVISSRVLDQSPQLEISHPEDENQFFLDGAIAEKAPYFTVSYHKNYGWVIDGGAVHGVQSPSNSETTLLALFPFDSNTEALREPSKSVGEAKVTQVFPQLSKIEISGIENLDSDQKKTFKAVVISLPLPPLGVHFAGEEGGVNLARRAIQSVGLNNKPSAYVREEQDRTKAQFRLLCSNNQYLIARPADDRPLVAQIDGYTPENAFIAIQRLEHIARWNAIAELPSSGNGLINVGDVEMKLIFDEPNISQSGQMRLEYKHKDGNWEPPSFRLKLTNKSQKKLYCALVNLTDRFAVSTPFFDTGSVLLKPGEDAWASDGQELELEVPDELWKQGITEFKDIIKLIVCTAEFDARLLSQKELDFPRPTEKDPASPYQSSLNRLMNRVQSRDIKPKSQGKYDDWFTDAIAITTVRPLDPIPVSSTAEKELTEGVKLQAHPNLQAKVRLTTIPQVSRDLGNTILPAILREDPQVTQTFQFTTSRGTDPGLSVLELSEVKNYEVVTPNAPLKLLVDTTLGEHEHLLPVGYDGEFFLPLGRGKKTKNGTEIELQRLPKPFNQERSVQSSIKILFQKVLWGPLGLEFEYPLLRAAEVAPDETITYVTDKAKIKALVAKSKRILLYVHGILGDTDNMVKSIQRMKVTLNGKQRPLKEHYDLVLTFDYENINTSIEDNARNLKKRLEETGLKANHGKALHIVAHSMGGLVSRWFIEREGGNKFVQHLIMLGTPNAGSPWPTVQEWAIFALGIGLNSLSTVAWPVKVLGNLVSAIEAVDVALDQMKPGSEFLKSLASSPSDPGISYSVIAGNTSIKAMQEKGEQVNRLKRLMQKLCSRVVELPFFGQINDIAVTVQSIKSIPEKRKITPVIKEVACDHLTYFDHPEGLKALSKVISQQK</sequence>
<dbReference type="SUPFAM" id="SSF53474">
    <property type="entry name" value="alpha/beta-Hydrolases"/>
    <property type="match status" value="1"/>
</dbReference>
<dbReference type="Pfam" id="PF24096">
    <property type="entry name" value="DUF7379"/>
    <property type="match status" value="1"/>
</dbReference>
<dbReference type="AlphaFoldDB" id="A0A1U7I1N6"/>
<dbReference type="GO" id="GO:0004197">
    <property type="term" value="F:cysteine-type endopeptidase activity"/>
    <property type="evidence" value="ECO:0007669"/>
    <property type="project" value="InterPro"/>
</dbReference>
<dbReference type="Gene3D" id="3.40.50.1460">
    <property type="match status" value="1"/>
</dbReference>
<dbReference type="PANTHER" id="PTHR48104:SF30">
    <property type="entry name" value="METACASPASE-1"/>
    <property type="match status" value="1"/>
</dbReference>
<dbReference type="Proteomes" id="UP000185860">
    <property type="component" value="Unassembled WGS sequence"/>
</dbReference>
<feature type="domain" description="Peptidase C14 caspase" evidence="1">
    <location>
        <begin position="6"/>
        <end position="279"/>
    </location>
</feature>
<evidence type="ECO:0000313" key="4">
    <source>
        <dbReference type="Proteomes" id="UP000185860"/>
    </source>
</evidence>
<feature type="domain" description="DUF7379" evidence="2">
    <location>
        <begin position="875"/>
        <end position="999"/>
    </location>
</feature>
<protein>
    <submittedName>
        <fullName evidence="3">Caspase</fullName>
    </submittedName>
</protein>
<accession>A0A1U7I1N6</accession>
<evidence type="ECO:0000259" key="1">
    <source>
        <dbReference type="Pfam" id="PF00656"/>
    </source>
</evidence>
<reference evidence="3 4" key="1">
    <citation type="submission" date="2016-11" db="EMBL/GenBank/DDBJ databases">
        <title>Draft Genome Sequences of Nine Cyanobacterial Strains from Diverse Habitats.</title>
        <authorList>
            <person name="Zhu T."/>
            <person name="Hou S."/>
            <person name="Lu X."/>
            <person name="Hess W.R."/>
        </authorList>
    </citation>
    <scope>NUCLEOTIDE SEQUENCE [LARGE SCALE GENOMIC DNA]</scope>
    <source>
        <strain evidence="3 4">IAM M-71</strain>
    </source>
</reference>
<dbReference type="InterPro" id="IPR055803">
    <property type="entry name" value="DUF7379"/>
</dbReference>
<organism evidence="3 4">
    <name type="scientific">[Phormidium ambiguum] IAM M-71</name>
    <dbReference type="NCBI Taxonomy" id="454136"/>
    <lineage>
        <taxon>Bacteria</taxon>
        <taxon>Bacillati</taxon>
        <taxon>Cyanobacteriota</taxon>
        <taxon>Cyanophyceae</taxon>
        <taxon>Oscillatoriophycideae</taxon>
        <taxon>Aerosakkonematales</taxon>
        <taxon>Aerosakkonemataceae</taxon>
        <taxon>Floridanema</taxon>
    </lineage>
</organism>
<dbReference type="InterPro" id="IPR029058">
    <property type="entry name" value="AB_hydrolase_fold"/>
</dbReference>
<dbReference type="RefSeq" id="WP_073597501.1">
    <property type="nucleotide sequence ID" value="NZ_MRCE01000077.1"/>
</dbReference>
<comment type="caution">
    <text evidence="3">The sequence shown here is derived from an EMBL/GenBank/DDBJ whole genome shotgun (WGS) entry which is preliminary data.</text>
</comment>
<name>A0A1U7I1N6_9CYAN</name>
<dbReference type="InterPro" id="IPR029030">
    <property type="entry name" value="Caspase-like_dom_sf"/>
</dbReference>
<dbReference type="EMBL" id="MRCE01000077">
    <property type="protein sequence ID" value="OKH29917.1"/>
    <property type="molecule type" value="Genomic_DNA"/>
</dbReference>
<dbReference type="STRING" id="454136.NIES2119_31810"/>
<dbReference type="PANTHER" id="PTHR48104">
    <property type="entry name" value="METACASPASE-4"/>
    <property type="match status" value="1"/>
</dbReference>
<dbReference type="GO" id="GO:0006508">
    <property type="term" value="P:proteolysis"/>
    <property type="evidence" value="ECO:0007669"/>
    <property type="project" value="InterPro"/>
</dbReference>
<gene>
    <name evidence="3" type="ORF">NIES2119_31810</name>
</gene>
<dbReference type="OrthoDB" id="8447555at2"/>
<dbReference type="Pfam" id="PF00656">
    <property type="entry name" value="Peptidase_C14"/>
    <property type="match status" value="1"/>
</dbReference>
<proteinExistence type="predicted"/>
<dbReference type="Gene3D" id="3.40.50.1820">
    <property type="entry name" value="alpha/beta hydrolase"/>
    <property type="match status" value="1"/>
</dbReference>
<dbReference type="GO" id="GO:0005737">
    <property type="term" value="C:cytoplasm"/>
    <property type="evidence" value="ECO:0007669"/>
    <property type="project" value="TreeGrafter"/>
</dbReference>